<accession>A0A2P2QSJ6</accession>
<dbReference type="EMBL" id="GGEC01089350">
    <property type="protein sequence ID" value="MBX69834.1"/>
    <property type="molecule type" value="Transcribed_RNA"/>
</dbReference>
<organism evidence="1">
    <name type="scientific">Rhizophora mucronata</name>
    <name type="common">Asiatic mangrove</name>
    <dbReference type="NCBI Taxonomy" id="61149"/>
    <lineage>
        <taxon>Eukaryota</taxon>
        <taxon>Viridiplantae</taxon>
        <taxon>Streptophyta</taxon>
        <taxon>Embryophyta</taxon>
        <taxon>Tracheophyta</taxon>
        <taxon>Spermatophyta</taxon>
        <taxon>Magnoliopsida</taxon>
        <taxon>eudicotyledons</taxon>
        <taxon>Gunneridae</taxon>
        <taxon>Pentapetalae</taxon>
        <taxon>rosids</taxon>
        <taxon>fabids</taxon>
        <taxon>Malpighiales</taxon>
        <taxon>Rhizophoraceae</taxon>
        <taxon>Rhizophora</taxon>
    </lineage>
</organism>
<dbReference type="AlphaFoldDB" id="A0A2P2QSJ6"/>
<proteinExistence type="predicted"/>
<sequence length="22" mass="2649">MLEVFSPEDLPRVEMPKRLMKC</sequence>
<name>A0A2P2QSJ6_RHIMU</name>
<reference evidence="1" key="1">
    <citation type="submission" date="2018-02" db="EMBL/GenBank/DDBJ databases">
        <title>Rhizophora mucronata_Transcriptome.</title>
        <authorList>
            <person name="Meera S.P."/>
            <person name="Sreeshan A."/>
            <person name="Augustine A."/>
        </authorList>
    </citation>
    <scope>NUCLEOTIDE SEQUENCE</scope>
    <source>
        <tissue evidence="1">Leaf</tissue>
    </source>
</reference>
<evidence type="ECO:0000313" key="1">
    <source>
        <dbReference type="EMBL" id="MBX69834.1"/>
    </source>
</evidence>
<protein>
    <submittedName>
        <fullName evidence="1">Uncharacterized protein</fullName>
    </submittedName>
</protein>